<dbReference type="Pfam" id="PF01565">
    <property type="entry name" value="FAD_binding_4"/>
    <property type="match status" value="1"/>
</dbReference>
<dbReference type="NCBIfam" id="TIGR01679">
    <property type="entry name" value="bact_FAD_ox"/>
    <property type="match status" value="1"/>
</dbReference>
<dbReference type="EMBL" id="JBEPLU010000001">
    <property type="protein sequence ID" value="MET3525658.1"/>
    <property type="molecule type" value="Genomic_DNA"/>
</dbReference>
<dbReference type="InterPro" id="IPR006094">
    <property type="entry name" value="Oxid_FAD_bind_N"/>
</dbReference>
<evidence type="ECO:0000256" key="2">
    <source>
        <dbReference type="ARBA" id="ARBA00022827"/>
    </source>
</evidence>
<dbReference type="InterPro" id="IPR007173">
    <property type="entry name" value="ALO_C"/>
</dbReference>
<name>A0ABV2EF49_9CAUL</name>
<dbReference type="RefSeq" id="WP_331932185.1">
    <property type="nucleotide sequence ID" value="NZ_JBEPLU010000001.1"/>
</dbReference>
<keyword evidence="7" id="KW-1185">Reference proteome</keyword>
<sequence>MASWNNWSGSVRAEPAQVARPRTEATLAEMVRQAAKVRVVGAGHSFMPLCETDGLLLSLEDLEGKLEIAPDRRTVTAPAGWSLKRLTKALWEEGLSLPNQGDVNPQSLAGALSTGTHGTGRDLGSLATIAHGFRLIGADGEVVECSRSERPELFEAQRLSLGLFGVVTRATVDVLPAYRLEERIERKPLAWTMENFADLAERHRHAEFFVFPYAEEVILKTLHPTEAPETPRGKRPMINEEEIFRFCCDVTAAAPFLAGPAQRFMTAASSASHKIGPAYRIFPSTRSVRFEEMEYEMPRAAGLPALMEAIAWIRRRKAPVAFPFEFRWAAGDDIWMSPFNTGPGASISMHQYAKMPWSPLLAEAEAIFRAAGGRPHWAKRHTLARSDVDALYPMAERFRDVRRAADPQGKFLNAHLAELFS</sequence>
<dbReference type="PANTHER" id="PTHR43762:SF1">
    <property type="entry name" value="D-ARABINONO-1,4-LACTONE OXIDASE"/>
    <property type="match status" value="1"/>
</dbReference>
<dbReference type="Gene3D" id="3.30.43.10">
    <property type="entry name" value="Uridine Diphospho-n-acetylenolpyruvylglucosamine Reductase, domain 2"/>
    <property type="match status" value="1"/>
</dbReference>
<organism evidence="6 7">
    <name type="scientific">Phenylobacterium koreense</name>
    <dbReference type="NCBI Taxonomy" id="266125"/>
    <lineage>
        <taxon>Bacteria</taxon>
        <taxon>Pseudomonadati</taxon>
        <taxon>Pseudomonadota</taxon>
        <taxon>Alphaproteobacteria</taxon>
        <taxon>Caulobacterales</taxon>
        <taxon>Caulobacteraceae</taxon>
        <taxon>Phenylobacterium</taxon>
    </lineage>
</organism>
<dbReference type="PANTHER" id="PTHR43762">
    <property type="entry name" value="L-GULONOLACTONE OXIDASE"/>
    <property type="match status" value="1"/>
</dbReference>
<reference evidence="6 7" key="1">
    <citation type="submission" date="2024-06" db="EMBL/GenBank/DDBJ databases">
        <title>Genomic Encyclopedia of Type Strains, Phase IV (KMG-IV): sequencing the most valuable type-strain genomes for metagenomic binning, comparative biology and taxonomic classification.</title>
        <authorList>
            <person name="Goeker M."/>
        </authorList>
    </citation>
    <scope>NUCLEOTIDE SEQUENCE [LARGE SCALE GENOMIC DNA]</scope>
    <source>
        <strain evidence="6 7">DSM 17809</strain>
    </source>
</reference>
<keyword evidence="2" id="KW-0274">FAD</keyword>
<evidence type="ECO:0000259" key="5">
    <source>
        <dbReference type="PROSITE" id="PS51387"/>
    </source>
</evidence>
<evidence type="ECO:0000256" key="1">
    <source>
        <dbReference type="ARBA" id="ARBA00022630"/>
    </source>
</evidence>
<comment type="caution">
    <text evidence="6">The sequence shown here is derived from an EMBL/GenBank/DDBJ whole genome shotgun (WGS) entry which is preliminary data.</text>
</comment>
<gene>
    <name evidence="6" type="ORF">ABID41_000753</name>
</gene>
<feature type="region of interest" description="Disordered" evidence="4">
    <location>
        <begin position="1"/>
        <end position="20"/>
    </location>
</feature>
<dbReference type="Pfam" id="PF04030">
    <property type="entry name" value="ALO"/>
    <property type="match status" value="1"/>
</dbReference>
<keyword evidence="3" id="KW-0560">Oxidoreductase</keyword>
<keyword evidence="1" id="KW-0285">Flavoprotein</keyword>
<accession>A0ABV2EF49</accession>
<proteinExistence type="predicted"/>
<dbReference type="Gene3D" id="1.10.45.10">
    <property type="entry name" value="Vanillyl-alcohol Oxidase, Chain A, domain 4"/>
    <property type="match status" value="1"/>
</dbReference>
<dbReference type="InterPro" id="IPR010031">
    <property type="entry name" value="FAD_lactone_oxidase-like"/>
</dbReference>
<evidence type="ECO:0000256" key="4">
    <source>
        <dbReference type="SAM" id="MobiDB-lite"/>
    </source>
</evidence>
<dbReference type="InterPro" id="IPR036318">
    <property type="entry name" value="FAD-bd_PCMH-like_sf"/>
</dbReference>
<feature type="domain" description="FAD-binding PCMH-type" evidence="5">
    <location>
        <begin position="11"/>
        <end position="177"/>
    </location>
</feature>
<evidence type="ECO:0000313" key="7">
    <source>
        <dbReference type="Proteomes" id="UP001549110"/>
    </source>
</evidence>
<protein>
    <submittedName>
        <fullName evidence="6">FAD-linked oxidoreductase</fullName>
    </submittedName>
</protein>
<dbReference type="SUPFAM" id="SSF56176">
    <property type="entry name" value="FAD-binding/transporter-associated domain-like"/>
    <property type="match status" value="1"/>
</dbReference>
<dbReference type="Gene3D" id="3.30.465.10">
    <property type="match status" value="1"/>
</dbReference>
<dbReference type="InterPro" id="IPR016167">
    <property type="entry name" value="FAD-bd_PCMH_sub1"/>
</dbReference>
<dbReference type="InterPro" id="IPR016166">
    <property type="entry name" value="FAD-bd_PCMH"/>
</dbReference>
<dbReference type="PROSITE" id="PS51387">
    <property type="entry name" value="FAD_PCMH"/>
    <property type="match status" value="1"/>
</dbReference>
<dbReference type="Proteomes" id="UP001549110">
    <property type="component" value="Unassembled WGS sequence"/>
</dbReference>
<evidence type="ECO:0000256" key="3">
    <source>
        <dbReference type="ARBA" id="ARBA00023002"/>
    </source>
</evidence>
<dbReference type="PIRSF" id="PIRSF000136">
    <property type="entry name" value="LGO_GLO"/>
    <property type="match status" value="1"/>
</dbReference>
<dbReference type="InterPro" id="IPR016171">
    <property type="entry name" value="Vanillyl_alc_oxidase_C-sub2"/>
</dbReference>
<dbReference type="InterPro" id="IPR016169">
    <property type="entry name" value="FAD-bd_PCMH_sub2"/>
</dbReference>
<dbReference type="Gene3D" id="3.30.70.2520">
    <property type="match status" value="1"/>
</dbReference>
<evidence type="ECO:0000313" key="6">
    <source>
        <dbReference type="EMBL" id="MET3525658.1"/>
    </source>
</evidence>